<dbReference type="PANTHER" id="PTHR46093">
    <property type="entry name" value="ACYL-COA-BINDING DOMAIN-CONTAINING PROTEIN 5"/>
    <property type="match status" value="1"/>
</dbReference>
<evidence type="ECO:0000313" key="3">
    <source>
        <dbReference type="EMBL" id="CAD9722031.1"/>
    </source>
</evidence>
<sequence length="425" mass="46083">MPRETTPLIGKPGHARSLYDRAADWVVSYPATSVVLGVLGLLAATTAIVVPVEWSELETGTPPVCSKGGITAVLGPGTEAQRLFVFSGNTKHGQLLSESKTFGVDDGVWRRPSIVGDAEFGEPSPRWKAVAVSSASGSEVVLFGGETKTRYASDLWVLDASEGDSRWSFVQLAENATVPVARKAAAAARLGDQMLVYGGKHCHATEEGTMGGCRDLSDLWSLNLTDLRDGWTKVWEAGGDAGSGPSPRHGHTATVARLEGKGGALEEYLVIFAGRTDSVGYYNDVWAWSPSRGAWFDWTPDYDHTAEVSVPAKRDHHHACSSADGSKMILYGGRGDPTDEEHQHSHSTVLGDLWELDYSGRRWREVVSGGRKPRPRYLADFAESGGAFYIFGGDTSVEPGGRVNDLWRLNTTTYEFEELRRGYVC</sequence>
<keyword evidence="2" id="KW-0677">Repeat</keyword>
<name>A0A7S2T8F4_9CHLO</name>
<accession>A0A7S2T8F4</accession>
<reference evidence="3" key="1">
    <citation type="submission" date="2021-01" db="EMBL/GenBank/DDBJ databases">
        <authorList>
            <person name="Corre E."/>
            <person name="Pelletier E."/>
            <person name="Niang G."/>
            <person name="Scheremetjew M."/>
            <person name="Finn R."/>
            <person name="Kale V."/>
            <person name="Holt S."/>
            <person name="Cochrane G."/>
            <person name="Meng A."/>
            <person name="Brown T."/>
            <person name="Cohen L."/>
        </authorList>
    </citation>
    <scope>NUCLEOTIDE SEQUENCE</scope>
    <source>
        <strain evidence="3">RCC2335</strain>
    </source>
</reference>
<dbReference type="AlphaFoldDB" id="A0A7S2T8F4"/>
<dbReference type="SUPFAM" id="SSF117281">
    <property type="entry name" value="Kelch motif"/>
    <property type="match status" value="2"/>
</dbReference>
<evidence type="ECO:0000256" key="2">
    <source>
        <dbReference type="ARBA" id="ARBA00022737"/>
    </source>
</evidence>
<organism evidence="3">
    <name type="scientific">Chloropicon roscoffensis</name>
    <dbReference type="NCBI Taxonomy" id="1461544"/>
    <lineage>
        <taxon>Eukaryota</taxon>
        <taxon>Viridiplantae</taxon>
        <taxon>Chlorophyta</taxon>
        <taxon>Chloropicophyceae</taxon>
        <taxon>Chloropicales</taxon>
        <taxon>Chloropicaceae</taxon>
        <taxon>Chloropicon</taxon>
    </lineage>
</organism>
<dbReference type="EMBL" id="HBHM01001658">
    <property type="protein sequence ID" value="CAD9722031.1"/>
    <property type="molecule type" value="Transcribed_RNA"/>
</dbReference>
<dbReference type="Pfam" id="PF24681">
    <property type="entry name" value="Kelch_KLHDC2_KLHL20_DRC7"/>
    <property type="match status" value="2"/>
</dbReference>
<gene>
    <name evidence="3" type="ORF">CROS1312_LOCUS1299</name>
</gene>
<protein>
    <recommendedName>
        <fullName evidence="4">Galactose oxidase</fullName>
    </recommendedName>
</protein>
<dbReference type="PANTHER" id="PTHR46093:SF18">
    <property type="entry name" value="FIBRONECTIN TYPE-III DOMAIN-CONTAINING PROTEIN"/>
    <property type="match status" value="1"/>
</dbReference>
<evidence type="ECO:0008006" key="4">
    <source>
        <dbReference type="Google" id="ProtNLM"/>
    </source>
</evidence>
<dbReference type="InterPro" id="IPR015915">
    <property type="entry name" value="Kelch-typ_b-propeller"/>
</dbReference>
<keyword evidence="1" id="KW-0880">Kelch repeat</keyword>
<dbReference type="Gene3D" id="2.120.10.80">
    <property type="entry name" value="Kelch-type beta propeller"/>
    <property type="match status" value="2"/>
</dbReference>
<proteinExistence type="predicted"/>
<evidence type="ECO:0000256" key="1">
    <source>
        <dbReference type="ARBA" id="ARBA00022441"/>
    </source>
</evidence>